<dbReference type="EMBL" id="JAESVP010000014">
    <property type="protein sequence ID" value="MBL4930107.1"/>
    <property type="molecule type" value="Genomic_DNA"/>
</dbReference>
<dbReference type="PANTHER" id="PTHR22916:SF3">
    <property type="entry name" value="UDP-GLCNAC:BETAGAL BETA-1,3-N-ACETYLGLUCOSAMINYLTRANSFERASE-LIKE PROTEIN 1"/>
    <property type="match status" value="1"/>
</dbReference>
<dbReference type="RefSeq" id="WP_202662676.1">
    <property type="nucleotide sequence ID" value="NZ_JAESVP010000014.1"/>
</dbReference>
<accession>A0A8J7SW18</accession>
<dbReference type="AlphaFoldDB" id="A0A8J7SW18"/>
<dbReference type="GO" id="GO:0016758">
    <property type="term" value="F:hexosyltransferase activity"/>
    <property type="evidence" value="ECO:0007669"/>
    <property type="project" value="UniProtKB-ARBA"/>
</dbReference>
<dbReference type="Proteomes" id="UP000619033">
    <property type="component" value="Unassembled WGS sequence"/>
</dbReference>
<sequence length="411" mass="45225">MLHACRLKIPSCHRPSCHVPRQPERLWGDAASAKAVFCKETGRIAAREGGFVSRAKQIVAAMQKMAARPCRRVTWVRQVKLLAFALGNRKVETRAMSEPMISIIMPLYNRGWCVADCIESIGLGPAGAELIIVDDGSKDDSIPRAKQALARLNQFAKVTLIEQGNAGPSTARNRAAAAAKGEWLVFLDSDDLWFPWTLPTLFQIFSSVPSEVDLVFLQGRNFAETSELGGILPVDAITQAHPSFVDAVRAVPAMRYGACNAAIRRAVFARLGGFAAELRCMEDTDLFLRVPDAVMTIAAPVLAALRRSGHESLSGNVKEVIKGFHWLVTKAAEGRYVGRPEAIRSFLAGSCAYSIRTAFAAGYPAQAYRMYLRNMRLLANSRTRKHLVRLPLTPLLHALKPAAYPYRRRPS</sequence>
<comment type="caution">
    <text evidence="2">The sequence shown here is derived from an EMBL/GenBank/DDBJ whole genome shotgun (WGS) entry which is preliminary data.</text>
</comment>
<proteinExistence type="predicted"/>
<dbReference type="PANTHER" id="PTHR22916">
    <property type="entry name" value="GLYCOSYLTRANSFERASE"/>
    <property type="match status" value="1"/>
</dbReference>
<evidence type="ECO:0000313" key="2">
    <source>
        <dbReference type="EMBL" id="MBL4930107.1"/>
    </source>
</evidence>
<name>A0A8J7SW18_9RHOB</name>
<organism evidence="2 3">
    <name type="scientific">Fuscibacter oryzae</name>
    <dbReference type="NCBI Taxonomy" id="2803939"/>
    <lineage>
        <taxon>Bacteria</taxon>
        <taxon>Pseudomonadati</taxon>
        <taxon>Pseudomonadota</taxon>
        <taxon>Alphaproteobacteria</taxon>
        <taxon>Rhodobacterales</taxon>
        <taxon>Paracoccaceae</taxon>
        <taxon>Fuscibacter</taxon>
    </lineage>
</organism>
<dbReference type="InterPro" id="IPR029044">
    <property type="entry name" value="Nucleotide-diphossugar_trans"/>
</dbReference>
<dbReference type="Pfam" id="PF00535">
    <property type="entry name" value="Glycos_transf_2"/>
    <property type="match status" value="1"/>
</dbReference>
<dbReference type="SUPFAM" id="SSF53448">
    <property type="entry name" value="Nucleotide-diphospho-sugar transferases"/>
    <property type="match status" value="1"/>
</dbReference>
<evidence type="ECO:0000313" key="3">
    <source>
        <dbReference type="Proteomes" id="UP000619033"/>
    </source>
</evidence>
<protein>
    <submittedName>
        <fullName evidence="2">Glycosyltransferase family 2 protein</fullName>
    </submittedName>
</protein>
<dbReference type="Gene3D" id="3.90.550.10">
    <property type="entry name" value="Spore Coat Polysaccharide Biosynthesis Protein SpsA, Chain A"/>
    <property type="match status" value="1"/>
</dbReference>
<reference evidence="2" key="1">
    <citation type="submission" date="2021-01" db="EMBL/GenBank/DDBJ databases">
        <title>Genome seq and assembly of Tabrizicola sp. KVB23.</title>
        <authorList>
            <person name="Chhetri G."/>
        </authorList>
    </citation>
    <scope>NUCLEOTIDE SEQUENCE</scope>
    <source>
        <strain evidence="2">KVB23</strain>
    </source>
</reference>
<dbReference type="CDD" id="cd00761">
    <property type="entry name" value="Glyco_tranf_GTA_type"/>
    <property type="match status" value="1"/>
</dbReference>
<keyword evidence="3" id="KW-1185">Reference proteome</keyword>
<feature type="domain" description="Glycosyltransferase 2-like" evidence="1">
    <location>
        <begin position="102"/>
        <end position="210"/>
    </location>
</feature>
<dbReference type="InterPro" id="IPR001173">
    <property type="entry name" value="Glyco_trans_2-like"/>
</dbReference>
<gene>
    <name evidence="2" type="ORF">JI744_18565</name>
</gene>
<evidence type="ECO:0000259" key="1">
    <source>
        <dbReference type="Pfam" id="PF00535"/>
    </source>
</evidence>